<feature type="domain" description="SLH" evidence="3">
    <location>
        <begin position="39"/>
        <end position="102"/>
    </location>
</feature>
<dbReference type="RefSeq" id="WP_073049948.1">
    <property type="nucleotide sequence ID" value="NZ_FQZL01000020.1"/>
</dbReference>
<evidence type="ECO:0000256" key="1">
    <source>
        <dbReference type="SAM" id="Coils"/>
    </source>
</evidence>
<evidence type="ECO:0000313" key="4">
    <source>
        <dbReference type="EMBL" id="SHJ42753.1"/>
    </source>
</evidence>
<dbReference type="Proteomes" id="UP000184052">
    <property type="component" value="Unassembled WGS sequence"/>
</dbReference>
<protein>
    <submittedName>
        <fullName evidence="4">S-layer homology domain-containing protein</fullName>
    </submittedName>
</protein>
<evidence type="ECO:0000256" key="2">
    <source>
        <dbReference type="SAM" id="SignalP"/>
    </source>
</evidence>
<dbReference type="AlphaFoldDB" id="A0A1M6J7R3"/>
<organism evidence="4 5">
    <name type="scientific">Dethiosulfatibacter aminovorans DSM 17477</name>
    <dbReference type="NCBI Taxonomy" id="1121476"/>
    <lineage>
        <taxon>Bacteria</taxon>
        <taxon>Bacillati</taxon>
        <taxon>Bacillota</taxon>
        <taxon>Tissierellia</taxon>
        <taxon>Dethiosulfatibacter</taxon>
    </lineage>
</organism>
<dbReference type="InterPro" id="IPR001119">
    <property type="entry name" value="SLH_dom"/>
</dbReference>
<reference evidence="4 5" key="1">
    <citation type="submission" date="2016-11" db="EMBL/GenBank/DDBJ databases">
        <authorList>
            <person name="Jaros S."/>
            <person name="Januszkiewicz K."/>
            <person name="Wedrychowicz H."/>
        </authorList>
    </citation>
    <scope>NUCLEOTIDE SEQUENCE [LARGE SCALE GENOMIC DNA]</scope>
    <source>
        <strain evidence="4 5">DSM 17477</strain>
    </source>
</reference>
<feature type="chain" id="PRO_5012229350" evidence="2">
    <location>
        <begin position="25"/>
        <end position="655"/>
    </location>
</feature>
<feature type="domain" description="SLH" evidence="3">
    <location>
        <begin position="108"/>
        <end position="171"/>
    </location>
</feature>
<evidence type="ECO:0000259" key="3">
    <source>
        <dbReference type="PROSITE" id="PS51272"/>
    </source>
</evidence>
<keyword evidence="2" id="KW-0732">Signal</keyword>
<sequence>MKRFILIMIAVMLIISMTAPAAFADPYRGNFIPPGQAKKIAMFNDLNNYDWARESIMFLADKGILRGVGYGIFSPQRSASEIEVLVMLIRMLGLEDEIDDHPTRYDELPEEYEGGTPASWMIPYIALAWDEGILNEDNIEDFRPNSSASREETAKLIITALEGNGDYEDVVDELGEWFDDDDEISGKYGWFVYKMKLKGFMIGYKNKFQPKKSLSRAECAVLMYRIFNNYDFDYNYGNYDYVTGELINVDFNSSGDDTDDEIEIRTDDGTPKYDIHEDVEVFDDDDELTLEELDDDYKGDTVRLKINNDDLVVKIDVIETSVEEDEETGTLEDFDYDDDVFDWVEVDSVRYSDIDEDVEIEVRNTCCEEAEDQLDELETKHLDLEVKLYLEDDVVVKIIVYYDELEGELEYDNNLDDDGTVDIIPEEESSPDEFDFDENIEIFMNGEEVSISEFEDFDMDEDVDYEVKAGLLGNNDIICMCISYDEEEANLEGTLSEFDYDDDVLVEITLEEDGDETVFYDIDEDVEILVGNNCDNDAEDEIDRLSHYKHVGLEVEITEENGDIVEILIFYEELEGELEYDANLDDDDSVDIIPKGKSSPDEFDFDKDIEIFMNGEEISITEYEDFDMDNDTEYKVEARLLANGDIISLCIFYDD</sequence>
<name>A0A1M6J7R3_9FIRM</name>
<feature type="signal peptide" evidence="2">
    <location>
        <begin position="1"/>
        <end position="24"/>
    </location>
</feature>
<gene>
    <name evidence="4" type="ORF">SAMN02745751_02537</name>
</gene>
<keyword evidence="1" id="KW-0175">Coiled coil</keyword>
<feature type="coiled-coil region" evidence="1">
    <location>
        <begin position="360"/>
        <end position="387"/>
    </location>
</feature>
<keyword evidence="5" id="KW-1185">Reference proteome</keyword>
<dbReference type="EMBL" id="FQZL01000020">
    <property type="protein sequence ID" value="SHJ42753.1"/>
    <property type="molecule type" value="Genomic_DNA"/>
</dbReference>
<feature type="domain" description="SLH" evidence="3">
    <location>
        <begin position="175"/>
        <end position="237"/>
    </location>
</feature>
<dbReference type="STRING" id="1121476.SAMN02745751_02537"/>
<dbReference type="Pfam" id="PF00395">
    <property type="entry name" value="SLH"/>
    <property type="match status" value="1"/>
</dbReference>
<evidence type="ECO:0000313" key="5">
    <source>
        <dbReference type="Proteomes" id="UP000184052"/>
    </source>
</evidence>
<dbReference type="PROSITE" id="PS51272">
    <property type="entry name" value="SLH"/>
    <property type="match status" value="3"/>
</dbReference>
<proteinExistence type="predicted"/>
<dbReference type="OrthoDB" id="2985276at2"/>
<accession>A0A1M6J7R3</accession>